<feature type="compositionally biased region" description="Low complexity" evidence="15">
    <location>
        <begin position="151"/>
        <end position="168"/>
    </location>
</feature>
<dbReference type="SUPFAM" id="SSF53300">
    <property type="entry name" value="vWA-like"/>
    <property type="match status" value="1"/>
</dbReference>
<gene>
    <name evidence="17" type="ordered locus">Cd36_11090</name>
    <name evidence="18" type="ORF">CD36_11090</name>
</gene>
<dbReference type="EMBL" id="FM992688">
    <property type="protein sequence ID" value="CAX45463.1"/>
    <property type="molecule type" value="Genomic_DNA"/>
</dbReference>
<name>B9W9I0_CANDC</name>
<feature type="region of interest" description="Disordered" evidence="15">
    <location>
        <begin position="439"/>
        <end position="472"/>
    </location>
</feature>
<evidence type="ECO:0000256" key="4">
    <source>
        <dbReference type="ARBA" id="ARBA00022454"/>
    </source>
</evidence>
<dbReference type="PANTHER" id="PTHR12604:SF2">
    <property type="entry name" value="X-RAY REPAIR CROSS-COMPLEMENTING PROTEIN 6"/>
    <property type="match status" value="1"/>
</dbReference>
<dbReference type="CDD" id="cd00788">
    <property type="entry name" value="KU70"/>
    <property type="match status" value="1"/>
</dbReference>
<dbReference type="GO" id="GO:0003678">
    <property type="term" value="F:DNA helicase activity"/>
    <property type="evidence" value="ECO:0007669"/>
    <property type="project" value="UniProtKB-EC"/>
</dbReference>
<dbReference type="InterPro" id="IPR047087">
    <property type="entry name" value="KU70_core_dom"/>
</dbReference>
<evidence type="ECO:0000256" key="1">
    <source>
        <dbReference type="ARBA" id="ARBA00004123"/>
    </source>
</evidence>
<evidence type="ECO:0000256" key="5">
    <source>
        <dbReference type="ARBA" id="ARBA00022741"/>
    </source>
</evidence>
<feature type="compositionally biased region" description="Acidic residues" evidence="15">
    <location>
        <begin position="274"/>
        <end position="285"/>
    </location>
</feature>
<accession>B9W9I0</accession>
<dbReference type="GO" id="GO:0000723">
    <property type="term" value="P:telomere maintenance"/>
    <property type="evidence" value="ECO:0007669"/>
    <property type="project" value="TreeGrafter"/>
</dbReference>
<dbReference type="Gene3D" id="2.40.290.10">
    <property type="match status" value="1"/>
</dbReference>
<proteinExistence type="predicted"/>
<organism evidence="18 19">
    <name type="scientific">Candida dubliniensis (strain CD36 / ATCC MYA-646 / CBS 7987 / NCPF 3949 / NRRL Y-17841)</name>
    <name type="common">Yeast</name>
    <dbReference type="NCBI Taxonomy" id="573826"/>
    <lineage>
        <taxon>Eukaryota</taxon>
        <taxon>Fungi</taxon>
        <taxon>Dikarya</taxon>
        <taxon>Ascomycota</taxon>
        <taxon>Saccharomycotina</taxon>
        <taxon>Pichiomycetes</taxon>
        <taxon>Debaryomycetaceae</taxon>
        <taxon>Candida/Lodderomyces clade</taxon>
        <taxon>Candida</taxon>
    </lineage>
</organism>
<keyword evidence="8" id="KW-0347">Helicase</keyword>
<keyword evidence="11" id="KW-0238">DNA-binding</keyword>
<evidence type="ECO:0000313" key="18">
    <source>
        <dbReference type="EMBL" id="CAX45463.1"/>
    </source>
</evidence>
<dbReference type="GO" id="GO:0042162">
    <property type="term" value="F:telomeric DNA binding"/>
    <property type="evidence" value="ECO:0007669"/>
    <property type="project" value="TreeGrafter"/>
</dbReference>
<evidence type="ECO:0000256" key="15">
    <source>
        <dbReference type="SAM" id="MobiDB-lite"/>
    </source>
</evidence>
<evidence type="ECO:0000256" key="9">
    <source>
        <dbReference type="ARBA" id="ARBA00022840"/>
    </source>
</evidence>
<dbReference type="Gene3D" id="1.10.1600.10">
    <property type="match status" value="1"/>
</dbReference>
<feature type="region of interest" description="Disordered" evidence="15">
    <location>
        <begin position="148"/>
        <end position="168"/>
    </location>
</feature>
<keyword evidence="4" id="KW-0158">Chromosome</keyword>
<dbReference type="InterPro" id="IPR036465">
    <property type="entry name" value="vWFA_dom_sf"/>
</dbReference>
<dbReference type="GO" id="GO:0016787">
    <property type="term" value="F:hydrolase activity"/>
    <property type="evidence" value="ECO:0007669"/>
    <property type="project" value="UniProtKB-KW"/>
</dbReference>
<dbReference type="KEGG" id="cdu:CD36_11090"/>
<evidence type="ECO:0000256" key="13">
    <source>
        <dbReference type="ARBA" id="ARBA00023204"/>
    </source>
</evidence>
<keyword evidence="7" id="KW-0378">Hydrolase</keyword>
<keyword evidence="13" id="KW-0234">DNA repair</keyword>
<reference evidence="18 19" key="1">
    <citation type="journal article" date="2009" name="Genome Res.">
        <title>Comparative genomics of the fungal pathogens Candida dubliniensis and Candida albicans.</title>
        <authorList>
            <person name="Jackson A.P."/>
            <person name="Gamble J.A."/>
            <person name="Yeomans T."/>
            <person name="Moran G.P."/>
            <person name="Saunders D."/>
            <person name="Harris D."/>
            <person name="Aslett M."/>
            <person name="Barrell J.F."/>
            <person name="Butler G."/>
            <person name="Citiulo F."/>
            <person name="Coleman D.C."/>
            <person name="de Groot P.W.J."/>
            <person name="Goodwin T.J."/>
            <person name="Quail M.A."/>
            <person name="McQuillan J."/>
            <person name="Munro C.A."/>
            <person name="Pain A."/>
            <person name="Poulter R.T."/>
            <person name="Rajandream M.A."/>
            <person name="Renauld H."/>
            <person name="Spiering M.J."/>
            <person name="Tivey A."/>
            <person name="Gow N.A.R."/>
            <person name="Barrell B."/>
            <person name="Sullivan D.J."/>
            <person name="Berriman M."/>
        </authorList>
    </citation>
    <scope>NUCLEOTIDE SEQUENCE [LARGE SCALE GENOMIC DNA]</scope>
    <source>
        <strain evidence="19">CD36 / ATCC MYA-646 / CBS 7987 / NCPF 3949 / NRRL Y-17841</strain>
    </source>
</reference>
<dbReference type="SMART" id="SM00559">
    <property type="entry name" value="Ku78"/>
    <property type="match status" value="1"/>
</dbReference>
<evidence type="ECO:0000256" key="3">
    <source>
        <dbReference type="ARBA" id="ARBA00012551"/>
    </source>
</evidence>
<evidence type="ECO:0000256" key="8">
    <source>
        <dbReference type="ARBA" id="ARBA00022806"/>
    </source>
</evidence>
<comment type="subcellular location">
    <subcellularLocation>
        <location evidence="2">Chromosome</location>
        <location evidence="2">Telomere</location>
    </subcellularLocation>
    <subcellularLocation>
        <location evidence="1">Nucleus</location>
    </subcellularLocation>
</comment>
<dbReference type="GO" id="GO:0006310">
    <property type="term" value="P:DNA recombination"/>
    <property type="evidence" value="ECO:0007669"/>
    <property type="project" value="UniProtKB-KW"/>
</dbReference>
<feature type="domain" description="Ku" evidence="16">
    <location>
        <begin position="395"/>
        <end position="627"/>
    </location>
</feature>
<dbReference type="Gene3D" id="3.40.50.410">
    <property type="entry name" value="von Willebrand factor, type A domain"/>
    <property type="match status" value="1"/>
</dbReference>
<evidence type="ECO:0000256" key="10">
    <source>
        <dbReference type="ARBA" id="ARBA00022895"/>
    </source>
</evidence>
<dbReference type="GO" id="GO:0006303">
    <property type="term" value="P:double-strand break repair via nonhomologous end joining"/>
    <property type="evidence" value="ECO:0007669"/>
    <property type="project" value="InterPro"/>
</dbReference>
<evidence type="ECO:0000313" key="19">
    <source>
        <dbReference type="Proteomes" id="UP000002605"/>
    </source>
</evidence>
<dbReference type="AlphaFoldDB" id="B9W9I0"/>
<keyword evidence="9" id="KW-0067">ATP-binding</keyword>
<dbReference type="PANTHER" id="PTHR12604">
    <property type="entry name" value="KU AUTOANTIGEN DNA HELICASE"/>
    <property type="match status" value="1"/>
</dbReference>
<feature type="region of interest" description="Disordered" evidence="15">
    <location>
        <begin position="271"/>
        <end position="291"/>
    </location>
</feature>
<feature type="compositionally biased region" description="Acidic residues" evidence="15">
    <location>
        <begin position="448"/>
        <end position="465"/>
    </location>
</feature>
<dbReference type="OrthoDB" id="3249161at2759"/>
<keyword evidence="12" id="KW-0233">DNA recombination</keyword>
<feature type="compositionally biased region" description="Acidic residues" evidence="15">
    <location>
        <begin position="582"/>
        <end position="593"/>
    </location>
</feature>
<dbReference type="Pfam" id="PF03731">
    <property type="entry name" value="Ku_N"/>
    <property type="match status" value="2"/>
</dbReference>
<evidence type="ECO:0000256" key="14">
    <source>
        <dbReference type="ARBA" id="ARBA00023242"/>
    </source>
</evidence>
<dbReference type="GeneID" id="8045299"/>
<dbReference type="VEuPathDB" id="FungiDB:CD36_11090"/>
<keyword evidence="14" id="KW-0539">Nucleus</keyword>
<keyword evidence="5" id="KW-0547">Nucleotide-binding</keyword>
<dbReference type="GO" id="GO:0005524">
    <property type="term" value="F:ATP binding"/>
    <property type="evidence" value="ECO:0007669"/>
    <property type="project" value="UniProtKB-KW"/>
</dbReference>
<dbReference type="GO" id="GO:0043564">
    <property type="term" value="C:Ku70:Ku80 complex"/>
    <property type="evidence" value="ECO:0007669"/>
    <property type="project" value="TreeGrafter"/>
</dbReference>
<protein>
    <recommendedName>
        <fullName evidence="3">DNA helicase</fullName>
        <ecNumber evidence="3">3.6.4.12</ecNumber>
    </recommendedName>
</protein>
<keyword evidence="6" id="KW-0227">DNA damage</keyword>
<evidence type="ECO:0000256" key="6">
    <source>
        <dbReference type="ARBA" id="ARBA00022763"/>
    </source>
</evidence>
<dbReference type="InterPro" id="IPR016194">
    <property type="entry name" value="SPOC-like_C_dom_sf"/>
</dbReference>
<dbReference type="HOGENOM" id="CLU_024202_0_0_1"/>
<feature type="region of interest" description="Disordered" evidence="15">
    <location>
        <begin position="574"/>
        <end position="600"/>
    </location>
</feature>
<dbReference type="Pfam" id="PF02735">
    <property type="entry name" value="Ku"/>
    <property type="match status" value="1"/>
</dbReference>
<evidence type="ECO:0000256" key="11">
    <source>
        <dbReference type="ARBA" id="ARBA00023125"/>
    </source>
</evidence>
<sequence>MSWHNQSNDPNNDDEYGNKKFKQYEIKEGIAFLIEITPELLTPQLNLNSHSQLFEILSSINDLMQELIITSRSTGIGIYFYNCDKSNKLSSMKNINCIGFERLFHLNVLNLANMKKLNDLIQDDINNIKSIDEIFKYQPLKKIDMKLGKKQSQSETQPQTQSQSQSSGSIQETQLTVVLNKMIDEFINKKEFNKRRMVWITTNDKPYHEESEREALWRTIDDFYYYGFFIEPLFLSTNGQKPFDFELYKDIFMNTNYLKKSQENSENLTRTVYDNDDDQNNDDDENLIKPSGGFSKDSVVFKKSVVGDQIRKTIFRIKEVRRIQFTCDLILSDNGKVGGGFGCTIKGYMLYSHEKINRNELLLYTRSETLKKVFVSTKLMQNGKIIEIAKDSNKSYQDRKEEAGIKKGYEIGGGQDIVILNKQQLEFLTNYSFDHRLKDSDDHHDGEDGNDSLETDISDDDDDDEKVGMTGGETKPVLFSKAPYLKLIGFRDISHFNPVYSCGAPIFVTPDIDNGMTSSAVTGGFTNSFKTFASLYRSCVKLNQYAIVFGCTRSNSRPYLYALYPTQTTNSSKIPFSKKLDDSDDDDDDNDNDNVDKNQDEFPQGFLLIKLPWLEDVRALPREYITNTQREAIHNDDSLIESFKQLLPKFELSHYDPREFPNASLNYFYKVIKHEILQMEFKLSQKPLIENDITMQKLVQLKNSINNDDTAIELLQKINSRMDEIDSTIGVEVLKRKQMEIDNQTDKKKEKKFKSGPISDQEILHAWENNQLDRFSMDQLKEFKRKYPEVKSANRKAELIENISQFINTHKR</sequence>
<dbReference type="SUPFAM" id="SSF100939">
    <property type="entry name" value="SPOC domain-like"/>
    <property type="match status" value="1"/>
</dbReference>
<keyword evidence="10" id="KW-0779">Telomere</keyword>
<dbReference type="CGD" id="CAL0000163976">
    <property type="gene designation" value="Cd36_11090"/>
</dbReference>
<evidence type="ECO:0000256" key="2">
    <source>
        <dbReference type="ARBA" id="ARBA00004574"/>
    </source>
</evidence>
<evidence type="ECO:0000313" key="17">
    <source>
        <dbReference type="CGD" id="CAL0000163976"/>
    </source>
</evidence>
<dbReference type="GO" id="GO:0003690">
    <property type="term" value="F:double-stranded DNA binding"/>
    <property type="evidence" value="ECO:0007669"/>
    <property type="project" value="TreeGrafter"/>
</dbReference>
<dbReference type="InterPro" id="IPR006164">
    <property type="entry name" value="DNA_bd_Ku70/Ku80"/>
</dbReference>
<evidence type="ECO:0000259" key="16">
    <source>
        <dbReference type="SMART" id="SM00559"/>
    </source>
</evidence>
<dbReference type="eggNOG" id="KOG2327">
    <property type="taxonomic scope" value="Eukaryota"/>
</dbReference>
<evidence type="ECO:0000256" key="12">
    <source>
        <dbReference type="ARBA" id="ARBA00023172"/>
    </source>
</evidence>
<dbReference type="Proteomes" id="UP000002605">
    <property type="component" value="Chromosome 1"/>
</dbReference>
<dbReference type="EC" id="3.6.4.12" evidence="3"/>
<keyword evidence="19" id="KW-1185">Reference proteome</keyword>
<evidence type="ECO:0000256" key="7">
    <source>
        <dbReference type="ARBA" id="ARBA00022801"/>
    </source>
</evidence>
<dbReference type="InterPro" id="IPR005161">
    <property type="entry name" value="Ku_N"/>
</dbReference>
<dbReference type="GO" id="GO:0000781">
    <property type="term" value="C:chromosome, telomeric region"/>
    <property type="evidence" value="ECO:0007669"/>
    <property type="project" value="UniProtKB-SubCell"/>
</dbReference>
<dbReference type="RefSeq" id="XP_002417750.1">
    <property type="nucleotide sequence ID" value="XM_002417705.1"/>
</dbReference>